<evidence type="ECO:0000256" key="1">
    <source>
        <dbReference type="SAM" id="Coils"/>
    </source>
</evidence>
<organism evidence="2 3">
    <name type="scientific">Helianthus annuus</name>
    <name type="common">Common sunflower</name>
    <dbReference type="NCBI Taxonomy" id="4232"/>
    <lineage>
        <taxon>Eukaryota</taxon>
        <taxon>Viridiplantae</taxon>
        <taxon>Streptophyta</taxon>
        <taxon>Embryophyta</taxon>
        <taxon>Tracheophyta</taxon>
        <taxon>Spermatophyta</taxon>
        <taxon>Magnoliopsida</taxon>
        <taxon>eudicotyledons</taxon>
        <taxon>Gunneridae</taxon>
        <taxon>Pentapetalae</taxon>
        <taxon>asterids</taxon>
        <taxon>campanulids</taxon>
        <taxon>Asterales</taxon>
        <taxon>Asteraceae</taxon>
        <taxon>Asteroideae</taxon>
        <taxon>Heliantheae alliance</taxon>
        <taxon>Heliantheae</taxon>
        <taxon>Helianthus</taxon>
    </lineage>
</organism>
<dbReference type="Proteomes" id="UP000215914">
    <property type="component" value="Unassembled WGS sequence"/>
</dbReference>
<evidence type="ECO:0000313" key="3">
    <source>
        <dbReference type="Proteomes" id="UP000215914"/>
    </source>
</evidence>
<protein>
    <submittedName>
        <fullName evidence="2">Uncharacterized protein</fullName>
    </submittedName>
</protein>
<proteinExistence type="predicted"/>
<sequence length="223" mass="25119">METEEPTVGSEGVGKVQGEAKVVTFSGTIFGSSLGPDCFLDDDDDEDQVSSLSSSWFGPEVMAFFRYADVFSDEIEVDPATAEEKFIPDWDIKYKDSVMDDLMARMFLFRINTPLDHSRSRRMKSQDRGAAVLANQAQSNVYVVELYRRWVEAESVNENLEKEIISLKRKMQRTPDTEKKLAQLTQDLATQKERVKSLSALNKSSQAATAFASEERDKACRAC</sequence>
<dbReference type="AlphaFoldDB" id="A0A9K3JH47"/>
<evidence type="ECO:0000313" key="2">
    <source>
        <dbReference type="EMBL" id="KAF5815058.1"/>
    </source>
</evidence>
<reference evidence="2" key="1">
    <citation type="journal article" date="2017" name="Nature">
        <title>The sunflower genome provides insights into oil metabolism, flowering and Asterid evolution.</title>
        <authorList>
            <person name="Badouin H."/>
            <person name="Gouzy J."/>
            <person name="Grassa C.J."/>
            <person name="Murat F."/>
            <person name="Staton S.E."/>
            <person name="Cottret L."/>
            <person name="Lelandais-Briere C."/>
            <person name="Owens G.L."/>
            <person name="Carrere S."/>
            <person name="Mayjonade B."/>
            <person name="Legrand L."/>
            <person name="Gill N."/>
            <person name="Kane N.C."/>
            <person name="Bowers J.E."/>
            <person name="Hubner S."/>
            <person name="Bellec A."/>
            <person name="Berard A."/>
            <person name="Berges H."/>
            <person name="Blanchet N."/>
            <person name="Boniface M.C."/>
            <person name="Brunel D."/>
            <person name="Catrice O."/>
            <person name="Chaidir N."/>
            <person name="Claudel C."/>
            <person name="Donnadieu C."/>
            <person name="Faraut T."/>
            <person name="Fievet G."/>
            <person name="Helmstetter N."/>
            <person name="King M."/>
            <person name="Knapp S.J."/>
            <person name="Lai Z."/>
            <person name="Le Paslier M.C."/>
            <person name="Lippi Y."/>
            <person name="Lorenzon L."/>
            <person name="Mandel J.R."/>
            <person name="Marage G."/>
            <person name="Marchand G."/>
            <person name="Marquand E."/>
            <person name="Bret-Mestries E."/>
            <person name="Morien E."/>
            <person name="Nambeesan S."/>
            <person name="Nguyen T."/>
            <person name="Pegot-Espagnet P."/>
            <person name="Pouilly N."/>
            <person name="Raftis F."/>
            <person name="Sallet E."/>
            <person name="Schiex T."/>
            <person name="Thomas J."/>
            <person name="Vandecasteele C."/>
            <person name="Vares D."/>
            <person name="Vear F."/>
            <person name="Vautrin S."/>
            <person name="Crespi M."/>
            <person name="Mangin B."/>
            <person name="Burke J.M."/>
            <person name="Salse J."/>
            <person name="Munos S."/>
            <person name="Vincourt P."/>
            <person name="Rieseberg L.H."/>
            <person name="Langlade N.B."/>
        </authorList>
    </citation>
    <scope>NUCLEOTIDE SEQUENCE</scope>
    <source>
        <tissue evidence="2">Leaves</tissue>
    </source>
</reference>
<name>A0A9K3JH47_HELAN</name>
<feature type="coiled-coil region" evidence="1">
    <location>
        <begin position="150"/>
        <end position="201"/>
    </location>
</feature>
<dbReference type="Gramene" id="mRNA:HanXRQr2_Chr03g0118541">
    <property type="protein sequence ID" value="CDS:HanXRQr2_Chr03g0118541.1"/>
    <property type="gene ID" value="HanXRQr2_Chr03g0118541"/>
</dbReference>
<keyword evidence="3" id="KW-1185">Reference proteome</keyword>
<comment type="caution">
    <text evidence="2">The sequence shown here is derived from an EMBL/GenBank/DDBJ whole genome shotgun (WGS) entry which is preliminary data.</text>
</comment>
<gene>
    <name evidence="2" type="ORF">HanXRQr2_Chr03g0118541</name>
</gene>
<reference evidence="2" key="2">
    <citation type="submission" date="2020-06" db="EMBL/GenBank/DDBJ databases">
        <title>Helianthus annuus Genome sequencing and assembly Release 2.</title>
        <authorList>
            <person name="Gouzy J."/>
            <person name="Langlade N."/>
            <person name="Munos S."/>
        </authorList>
    </citation>
    <scope>NUCLEOTIDE SEQUENCE</scope>
    <source>
        <tissue evidence="2">Leaves</tissue>
    </source>
</reference>
<dbReference type="EMBL" id="MNCJ02000318">
    <property type="protein sequence ID" value="KAF5815058.1"/>
    <property type="molecule type" value="Genomic_DNA"/>
</dbReference>
<accession>A0A9K3JH47</accession>
<keyword evidence="1" id="KW-0175">Coiled coil</keyword>